<keyword evidence="2" id="KW-1185">Reference proteome</keyword>
<organism evidence="1 2">
    <name type="scientific">Streptomyces violaceusniger</name>
    <dbReference type="NCBI Taxonomy" id="68280"/>
    <lineage>
        <taxon>Bacteria</taxon>
        <taxon>Bacillati</taxon>
        <taxon>Actinomycetota</taxon>
        <taxon>Actinomycetes</taxon>
        <taxon>Kitasatosporales</taxon>
        <taxon>Streptomycetaceae</taxon>
        <taxon>Streptomyces</taxon>
        <taxon>Streptomyces violaceusniger group</taxon>
    </lineage>
</organism>
<evidence type="ECO:0000313" key="1">
    <source>
        <dbReference type="EMBL" id="GDY52299.1"/>
    </source>
</evidence>
<gene>
    <name evidence="1" type="ORF">SVIO_029220</name>
</gene>
<name>A0A4D4L2M9_STRVO</name>
<sequence>MPEHGAVVGTTKVTRVLETDAGVTTAPPKFTETVVPSEVPLMLMVSPTLPWLGVTEVMGMSFLLFDRLALGGCAEGRRDGPVAAVARTGFRCAEGWKGRRTLGAWDATAFSGDRMTGDGDLRGTRARVPAVIGRVMHGTGRRRGHRGAETLARCE</sequence>
<comment type="caution">
    <text evidence="1">The sequence shown here is derived from an EMBL/GenBank/DDBJ whole genome shotgun (WGS) entry which is preliminary data.</text>
</comment>
<dbReference type="Proteomes" id="UP000301309">
    <property type="component" value="Unassembled WGS sequence"/>
</dbReference>
<reference evidence="1 2" key="1">
    <citation type="journal article" date="2020" name="Int. J. Syst. Evol. Microbiol.">
        <title>Reclassification of Streptomyces castelarensis and Streptomyces sporoclivatus as later heterotypic synonyms of Streptomyces antimycoticus.</title>
        <authorList>
            <person name="Komaki H."/>
            <person name="Tamura T."/>
        </authorList>
    </citation>
    <scope>NUCLEOTIDE SEQUENCE [LARGE SCALE GENOMIC DNA]</scope>
    <source>
        <strain evidence="1 2">NBRC 13459</strain>
    </source>
</reference>
<dbReference type="AlphaFoldDB" id="A0A4D4L2M9"/>
<dbReference type="EMBL" id="BJHW01000001">
    <property type="protein sequence ID" value="GDY52299.1"/>
    <property type="molecule type" value="Genomic_DNA"/>
</dbReference>
<protein>
    <submittedName>
        <fullName evidence="1">Uncharacterized protein</fullName>
    </submittedName>
</protein>
<evidence type="ECO:0000313" key="2">
    <source>
        <dbReference type="Proteomes" id="UP000301309"/>
    </source>
</evidence>
<proteinExistence type="predicted"/>
<accession>A0A4D4L2M9</accession>